<accession>A0A3N4JMN2</accession>
<keyword evidence="2" id="KW-1185">Reference proteome</keyword>
<evidence type="ECO:0000313" key="1">
    <source>
        <dbReference type="EMBL" id="RPA99492.1"/>
    </source>
</evidence>
<organism evidence="1 2">
    <name type="scientific">Choiromyces venosus 120613-1</name>
    <dbReference type="NCBI Taxonomy" id="1336337"/>
    <lineage>
        <taxon>Eukaryota</taxon>
        <taxon>Fungi</taxon>
        <taxon>Dikarya</taxon>
        <taxon>Ascomycota</taxon>
        <taxon>Pezizomycotina</taxon>
        <taxon>Pezizomycetes</taxon>
        <taxon>Pezizales</taxon>
        <taxon>Tuberaceae</taxon>
        <taxon>Choiromyces</taxon>
    </lineage>
</organism>
<dbReference type="STRING" id="1336337.A0A3N4JMN2"/>
<name>A0A3N4JMN2_9PEZI</name>
<gene>
    <name evidence="1" type="ORF">L873DRAFT_912236</name>
</gene>
<dbReference type="Proteomes" id="UP000276215">
    <property type="component" value="Unassembled WGS sequence"/>
</dbReference>
<dbReference type="AlphaFoldDB" id="A0A3N4JMN2"/>
<dbReference type="EMBL" id="ML120387">
    <property type="protein sequence ID" value="RPA99492.1"/>
    <property type="molecule type" value="Genomic_DNA"/>
</dbReference>
<reference evidence="1 2" key="1">
    <citation type="journal article" date="2018" name="Nat. Ecol. Evol.">
        <title>Pezizomycetes genomes reveal the molecular basis of ectomycorrhizal truffle lifestyle.</title>
        <authorList>
            <person name="Murat C."/>
            <person name="Payen T."/>
            <person name="Noel B."/>
            <person name="Kuo A."/>
            <person name="Morin E."/>
            <person name="Chen J."/>
            <person name="Kohler A."/>
            <person name="Krizsan K."/>
            <person name="Balestrini R."/>
            <person name="Da Silva C."/>
            <person name="Montanini B."/>
            <person name="Hainaut M."/>
            <person name="Levati E."/>
            <person name="Barry K.W."/>
            <person name="Belfiori B."/>
            <person name="Cichocki N."/>
            <person name="Clum A."/>
            <person name="Dockter R.B."/>
            <person name="Fauchery L."/>
            <person name="Guy J."/>
            <person name="Iotti M."/>
            <person name="Le Tacon F."/>
            <person name="Lindquist E.A."/>
            <person name="Lipzen A."/>
            <person name="Malagnac F."/>
            <person name="Mello A."/>
            <person name="Molinier V."/>
            <person name="Miyauchi S."/>
            <person name="Poulain J."/>
            <person name="Riccioni C."/>
            <person name="Rubini A."/>
            <person name="Sitrit Y."/>
            <person name="Splivallo R."/>
            <person name="Traeger S."/>
            <person name="Wang M."/>
            <person name="Zifcakova L."/>
            <person name="Wipf D."/>
            <person name="Zambonelli A."/>
            <person name="Paolocci F."/>
            <person name="Nowrousian M."/>
            <person name="Ottonello S."/>
            <person name="Baldrian P."/>
            <person name="Spatafora J.W."/>
            <person name="Henrissat B."/>
            <person name="Nagy L.G."/>
            <person name="Aury J.M."/>
            <person name="Wincker P."/>
            <person name="Grigoriev I.V."/>
            <person name="Bonfante P."/>
            <person name="Martin F.M."/>
        </authorList>
    </citation>
    <scope>NUCLEOTIDE SEQUENCE [LARGE SCALE GENOMIC DNA]</scope>
    <source>
        <strain evidence="1 2">120613-1</strain>
    </source>
</reference>
<evidence type="ECO:0000313" key="2">
    <source>
        <dbReference type="Proteomes" id="UP000276215"/>
    </source>
</evidence>
<sequence length="89" mass="10526">MREYESLLQNCLEVIWYLFEMDERECFTLSTCLVNVFTELLVHINGESVKGSWTLTYLLGESKDSDFCISELKHRFAYKVVSISFLKRE</sequence>
<protein>
    <submittedName>
        <fullName evidence="1">Uncharacterized protein</fullName>
    </submittedName>
</protein>
<dbReference type="OrthoDB" id="10531626at2759"/>
<proteinExistence type="predicted"/>